<keyword evidence="5" id="KW-0472">Membrane</keyword>
<dbReference type="RefSeq" id="WP_168570809.1">
    <property type="nucleotide sequence ID" value="NZ_CP051167.1"/>
</dbReference>
<dbReference type="Gene3D" id="2.40.50.100">
    <property type="match status" value="2"/>
</dbReference>
<dbReference type="Gene3D" id="2.40.30.170">
    <property type="match status" value="1"/>
</dbReference>
<organism evidence="9 10">
    <name type="scientific">Oxynema aestuarii AP17</name>
    <dbReference type="NCBI Taxonomy" id="2064643"/>
    <lineage>
        <taxon>Bacteria</taxon>
        <taxon>Bacillati</taxon>
        <taxon>Cyanobacteriota</taxon>
        <taxon>Cyanophyceae</taxon>
        <taxon>Oscillatoriophycideae</taxon>
        <taxon>Oscillatoriales</taxon>
        <taxon>Oscillatoriaceae</taxon>
        <taxon>Oxynema</taxon>
        <taxon>Oxynema aestuarii</taxon>
    </lineage>
</organism>
<dbReference type="SUPFAM" id="SSF111369">
    <property type="entry name" value="HlyD-like secretion proteins"/>
    <property type="match status" value="2"/>
</dbReference>
<evidence type="ECO:0000259" key="8">
    <source>
        <dbReference type="Pfam" id="PF26002"/>
    </source>
</evidence>
<dbReference type="KEGG" id="oxy:HCG48_20405"/>
<dbReference type="Proteomes" id="UP000500857">
    <property type="component" value="Chromosome"/>
</dbReference>
<keyword evidence="10" id="KW-1185">Reference proteome</keyword>
<evidence type="ECO:0000313" key="9">
    <source>
        <dbReference type="EMBL" id="QIZ72662.1"/>
    </source>
</evidence>
<keyword evidence="4" id="KW-1133">Transmembrane helix</keyword>
<sequence>MMNANSPIPRTTGIDPPGGGEFVVRSPDNIEREASQIVGGVAISPSARSPSPIWEEQETPAPAFPETAGDRADWSGAVQHLLDQPAAGLTRYWLAGSLIFCAIFLTWAAVGTVEEVGRAPGSLVPQGQVYKIHPAEMGKVTRLAVAEGERVGAGAVLVELDPEMARLEVERLQEQGTAYRLQERQTRELIASQGLEAKTREAIARAEIAGGRAAIAQAESRVATVGQLLEQLRAEVRALEIRRDRLEPLQETSTQLLEQLEGDVATWERRRDRLEPLARQTEVLIAQLEEEAEAQRARVARLEPLVEEGAISQEFLFQAEQALRQSEEAIVRAQLSEQTIARDRLDDATQNLRDRATAILKTQLSEQMLAEDRLFEIEQSLRDREAKIAETEGNLSEAIAELERLEAQLAQTEAEAERARLESRQQLEKLALQLTEIQGKIGETEKLLDTAKAKLARQFIKAPVSGIVLSLAMDRPGEVVEPGQEIATIAPEQLPLILSAHLPEREAGFVKKGMAVQVKFDAYPYQTYGIIPGTVTYIAPDSQEDRELGKIYRVDVSLAKTAIEHEGKTIHFKPGQTAIAEIVIRERKIADVLLDPIRKIKESGITF</sequence>
<protein>
    <submittedName>
        <fullName evidence="9">HlyD family efflux transporter periplasmic adaptor subunit</fullName>
    </submittedName>
</protein>
<dbReference type="EMBL" id="CP051167">
    <property type="protein sequence ID" value="QIZ72662.1"/>
    <property type="molecule type" value="Genomic_DNA"/>
</dbReference>
<feature type="domain" description="AprE-like beta-barrel" evidence="8">
    <location>
        <begin position="496"/>
        <end position="584"/>
    </location>
</feature>
<evidence type="ECO:0000256" key="7">
    <source>
        <dbReference type="SAM" id="MobiDB-lite"/>
    </source>
</evidence>
<gene>
    <name evidence="9" type="ORF">HCG48_20405</name>
</gene>
<evidence type="ECO:0000256" key="1">
    <source>
        <dbReference type="ARBA" id="ARBA00004167"/>
    </source>
</evidence>
<comment type="subcellular location">
    <subcellularLocation>
        <location evidence="1">Membrane</location>
        <topology evidence="1">Single-pass membrane protein</topology>
    </subcellularLocation>
</comment>
<evidence type="ECO:0000313" key="10">
    <source>
        <dbReference type="Proteomes" id="UP000500857"/>
    </source>
</evidence>
<feature type="coiled-coil region" evidence="6">
    <location>
        <begin position="215"/>
        <end position="249"/>
    </location>
</feature>
<feature type="region of interest" description="Disordered" evidence="7">
    <location>
        <begin position="44"/>
        <end position="70"/>
    </location>
</feature>
<feature type="coiled-coil region" evidence="6">
    <location>
        <begin position="381"/>
        <end position="433"/>
    </location>
</feature>
<dbReference type="GO" id="GO:0016020">
    <property type="term" value="C:membrane"/>
    <property type="evidence" value="ECO:0007669"/>
    <property type="project" value="UniProtKB-SubCell"/>
</dbReference>
<feature type="coiled-coil region" evidence="6">
    <location>
        <begin position="278"/>
        <end position="305"/>
    </location>
</feature>
<evidence type="ECO:0000256" key="3">
    <source>
        <dbReference type="ARBA" id="ARBA00022692"/>
    </source>
</evidence>
<evidence type="ECO:0000256" key="2">
    <source>
        <dbReference type="ARBA" id="ARBA00009477"/>
    </source>
</evidence>
<dbReference type="Gene3D" id="1.10.287.470">
    <property type="entry name" value="Helix hairpin bin"/>
    <property type="match status" value="1"/>
</dbReference>
<dbReference type="AlphaFoldDB" id="A0A6H1U1C1"/>
<keyword evidence="3" id="KW-0812">Transmembrane</keyword>
<dbReference type="Pfam" id="PF26002">
    <property type="entry name" value="Beta-barrel_AprE"/>
    <property type="match status" value="1"/>
</dbReference>
<name>A0A6H1U1C1_9CYAN</name>
<evidence type="ECO:0000256" key="6">
    <source>
        <dbReference type="SAM" id="Coils"/>
    </source>
</evidence>
<dbReference type="PRINTS" id="PR01490">
    <property type="entry name" value="RTXTOXIND"/>
</dbReference>
<feature type="compositionally biased region" description="Low complexity" evidence="7">
    <location>
        <begin position="44"/>
        <end position="53"/>
    </location>
</feature>
<dbReference type="PANTHER" id="PTHR30386:SF26">
    <property type="entry name" value="TRANSPORT PROTEIN COMB"/>
    <property type="match status" value="1"/>
</dbReference>
<evidence type="ECO:0000256" key="5">
    <source>
        <dbReference type="ARBA" id="ARBA00023136"/>
    </source>
</evidence>
<evidence type="ECO:0000256" key="4">
    <source>
        <dbReference type="ARBA" id="ARBA00022989"/>
    </source>
</evidence>
<proteinExistence type="inferred from homology"/>
<reference evidence="9 10" key="1">
    <citation type="submission" date="2020-04" db="EMBL/GenBank/DDBJ databases">
        <authorList>
            <person name="Basu S."/>
            <person name="Maruthanayagam V."/>
            <person name="Chakraborty S."/>
            <person name="Pramanik A."/>
            <person name="Mukherjee J."/>
            <person name="Brink B."/>
        </authorList>
    </citation>
    <scope>NUCLEOTIDE SEQUENCE [LARGE SCALE GENOMIC DNA]</scope>
    <source>
        <strain evidence="9 10">AP17</strain>
    </source>
</reference>
<feature type="region of interest" description="Disordered" evidence="7">
    <location>
        <begin position="1"/>
        <end position="21"/>
    </location>
</feature>
<dbReference type="PANTHER" id="PTHR30386">
    <property type="entry name" value="MEMBRANE FUSION SUBUNIT OF EMRAB-TOLC MULTIDRUG EFFLUX PUMP"/>
    <property type="match status" value="1"/>
</dbReference>
<dbReference type="InterPro" id="IPR058982">
    <property type="entry name" value="Beta-barrel_AprE"/>
</dbReference>
<comment type="similarity">
    <text evidence="2">Belongs to the membrane fusion protein (MFP) (TC 8.A.1) family.</text>
</comment>
<dbReference type="InterPro" id="IPR050739">
    <property type="entry name" value="MFP"/>
</dbReference>
<accession>A0A6H1U1C1</accession>
<keyword evidence="6" id="KW-0175">Coiled coil</keyword>